<gene>
    <name evidence="1" type="ORF">KTC_64800</name>
</gene>
<name>A0A455SX79_9CHLR</name>
<reference evidence="1" key="1">
    <citation type="submission" date="2018-12" db="EMBL/GenBank/DDBJ databases">
        <title>Novel natural products biosynthetic potential of the class Ktedonobacteria.</title>
        <authorList>
            <person name="Zheng Y."/>
            <person name="Saitou A."/>
            <person name="Wang C.M."/>
            <person name="Toyoda A."/>
            <person name="Minakuchi Y."/>
            <person name="Sekiguchi Y."/>
            <person name="Ueda K."/>
            <person name="Takano H."/>
            <person name="Sakai Y."/>
            <person name="Yokota A."/>
            <person name="Yabe S."/>
        </authorList>
    </citation>
    <scope>NUCLEOTIDE SEQUENCE</scope>
    <source>
        <strain evidence="1">COM3</strain>
    </source>
</reference>
<protein>
    <submittedName>
        <fullName evidence="1">Uncharacterized protein</fullName>
    </submittedName>
</protein>
<dbReference type="AlphaFoldDB" id="A0A455SX79"/>
<dbReference type="EMBL" id="AP019376">
    <property type="protein sequence ID" value="BBH91729.1"/>
    <property type="molecule type" value="Genomic_DNA"/>
</dbReference>
<evidence type="ECO:0000313" key="1">
    <source>
        <dbReference type="EMBL" id="BBH91729.1"/>
    </source>
</evidence>
<organism evidence="1">
    <name type="scientific">Thermosporothrix sp. COM3</name>
    <dbReference type="NCBI Taxonomy" id="2490863"/>
    <lineage>
        <taxon>Bacteria</taxon>
        <taxon>Bacillati</taxon>
        <taxon>Chloroflexota</taxon>
        <taxon>Ktedonobacteria</taxon>
        <taxon>Ktedonobacterales</taxon>
        <taxon>Thermosporotrichaceae</taxon>
        <taxon>Thermosporothrix</taxon>
    </lineage>
</organism>
<proteinExistence type="predicted"/>
<accession>A0A455SX79</accession>
<sequence length="120" mass="14068">MDRENGGRLFRHAWIAGVKRYYPGTPKPGYIAPWEETPAWEQEACKSVFELVVGDLHLHGIRSPEEGGQRVHTFWLDQIKRLIEQPKPSYLAPWEALPRWQQHTDMDIYQQIVHEAQQHG</sequence>